<keyword evidence="7" id="KW-0032">Aminotransferase</keyword>
<evidence type="ECO:0000259" key="6">
    <source>
        <dbReference type="Pfam" id="PF00155"/>
    </source>
</evidence>
<dbReference type="InterPro" id="IPR051798">
    <property type="entry name" value="Class-II_PLP-Dep_Aminotrans"/>
</dbReference>
<evidence type="ECO:0000313" key="7">
    <source>
        <dbReference type="EMBL" id="QNE89992.1"/>
    </source>
</evidence>
<dbReference type="InterPro" id="IPR015422">
    <property type="entry name" value="PyrdxlP-dep_Trfase_small"/>
</dbReference>
<keyword evidence="8" id="KW-1185">Reference proteome</keyword>
<comment type="cofactor">
    <cofactor evidence="1">
        <name>pyridoxal 5'-phosphate</name>
        <dbReference type="ChEBI" id="CHEBI:597326"/>
    </cofactor>
</comment>
<feature type="domain" description="Aminotransferase class I/classII large" evidence="6">
    <location>
        <begin position="29"/>
        <end position="371"/>
    </location>
</feature>
<gene>
    <name evidence="7" type="ORF">H0194_02905</name>
</gene>
<dbReference type="InterPro" id="IPR015424">
    <property type="entry name" value="PyrdxlP-dep_Trfase"/>
</dbReference>
<dbReference type="GO" id="GO:0047804">
    <property type="term" value="F:cysteine-S-conjugate beta-lyase activity"/>
    <property type="evidence" value="ECO:0007669"/>
    <property type="project" value="UniProtKB-EC"/>
</dbReference>
<dbReference type="Proteomes" id="UP000515743">
    <property type="component" value="Chromosome"/>
</dbReference>
<evidence type="ECO:0000256" key="3">
    <source>
        <dbReference type="ARBA" id="ARBA00022898"/>
    </source>
</evidence>
<evidence type="ECO:0000256" key="1">
    <source>
        <dbReference type="ARBA" id="ARBA00001933"/>
    </source>
</evidence>
<keyword evidence="4" id="KW-0456">Lyase</keyword>
<keyword evidence="3" id="KW-0663">Pyridoxal phosphate</keyword>
<dbReference type="GO" id="GO:0008483">
    <property type="term" value="F:transaminase activity"/>
    <property type="evidence" value="ECO:0007669"/>
    <property type="project" value="UniProtKB-KW"/>
</dbReference>
<dbReference type="Gene3D" id="3.40.640.10">
    <property type="entry name" value="Type I PLP-dependent aspartate aminotransferase-like (Major domain)"/>
    <property type="match status" value="1"/>
</dbReference>
<keyword evidence="7" id="KW-0808">Transferase</keyword>
<sequence length="379" mass="41425">MKQLGLEQLRARQTAKWTVFEDDVLPLWIAESDFPIAPEVKSAVAAAVEADTVGYPPAPAATNFGLAVADFYEVRYGWRPNPDNVMWIGDVVRGLNLAITYFTRPDSAVVAPAPAYPPFLALPEATGREMITVSAEGGLDLGQIEEAFARGAGSILLCSPHNPLGYNHDEVTLFHLVELAERYDARVLVDEIHAPLVLDGQHIPVASLGEKAARRCITVTSTSKAWNVAGLKCAQMIFSNPEDVTRWAQLPHIIKDGTSPLGIVAAEAAYSRARRHVDEQVEELRRLRDQAYDLLTAQIPGIVATRPSATYLMWLDFSGTAIGDEEHPARWLRQHARVALNEGTDFGPGGAHHARLNFATTPEILEKAITRMAAAIERA</sequence>
<dbReference type="Gene3D" id="3.90.1150.10">
    <property type="entry name" value="Aspartate Aminotransferase, domain 1"/>
    <property type="match status" value="1"/>
</dbReference>
<dbReference type="PANTHER" id="PTHR43525">
    <property type="entry name" value="PROTEIN MALY"/>
    <property type="match status" value="1"/>
</dbReference>
<comment type="similarity">
    <text evidence="5">Belongs to the class-II pyridoxal-phosphate-dependent aminotransferase family. MalY/PatB cystathionine beta-lyase subfamily.</text>
</comment>
<accession>A0A7G7CQX6</accession>
<dbReference type="PANTHER" id="PTHR43525:SF2">
    <property type="entry name" value="CYSTATHIONINE BETA-LYASE-RELATED"/>
    <property type="match status" value="1"/>
</dbReference>
<dbReference type="KEGG" id="cik:H0194_02905"/>
<proteinExistence type="inferred from homology"/>
<evidence type="ECO:0000256" key="4">
    <source>
        <dbReference type="ARBA" id="ARBA00023239"/>
    </source>
</evidence>
<evidence type="ECO:0000256" key="2">
    <source>
        <dbReference type="ARBA" id="ARBA00012224"/>
    </source>
</evidence>
<dbReference type="EC" id="4.4.1.13" evidence="2"/>
<evidence type="ECO:0000313" key="8">
    <source>
        <dbReference type="Proteomes" id="UP000515743"/>
    </source>
</evidence>
<protein>
    <recommendedName>
        <fullName evidence="2">cysteine-S-conjugate beta-lyase</fullName>
        <ecNumber evidence="2">4.4.1.13</ecNumber>
    </recommendedName>
</protein>
<dbReference type="SUPFAM" id="SSF53383">
    <property type="entry name" value="PLP-dependent transferases"/>
    <property type="match status" value="1"/>
</dbReference>
<evidence type="ECO:0000256" key="5">
    <source>
        <dbReference type="ARBA" id="ARBA00037974"/>
    </source>
</evidence>
<dbReference type="CDD" id="cd00609">
    <property type="entry name" value="AAT_like"/>
    <property type="match status" value="1"/>
</dbReference>
<dbReference type="EMBL" id="CP059404">
    <property type="protein sequence ID" value="QNE89992.1"/>
    <property type="molecule type" value="Genomic_DNA"/>
</dbReference>
<dbReference type="InterPro" id="IPR015421">
    <property type="entry name" value="PyrdxlP-dep_Trfase_major"/>
</dbReference>
<organism evidence="7 8">
    <name type="scientific">Corynebacterium incognita</name>
    <dbReference type="NCBI Taxonomy" id="2754725"/>
    <lineage>
        <taxon>Bacteria</taxon>
        <taxon>Bacillati</taxon>
        <taxon>Actinomycetota</taxon>
        <taxon>Actinomycetes</taxon>
        <taxon>Mycobacteriales</taxon>
        <taxon>Corynebacteriaceae</taxon>
        <taxon>Corynebacterium</taxon>
    </lineage>
</organism>
<dbReference type="Pfam" id="PF00155">
    <property type="entry name" value="Aminotran_1_2"/>
    <property type="match status" value="1"/>
</dbReference>
<dbReference type="InterPro" id="IPR004839">
    <property type="entry name" value="Aminotransferase_I/II_large"/>
</dbReference>
<reference evidence="7 8" key="1">
    <citation type="submission" date="2020-07" db="EMBL/GenBank/DDBJ databases">
        <title>Complete genome and description of Corynebacterium incognita strain Marseille-Q3630 sp. nov.</title>
        <authorList>
            <person name="Boxberger M."/>
        </authorList>
    </citation>
    <scope>NUCLEOTIDE SEQUENCE [LARGE SCALE GENOMIC DNA]</scope>
    <source>
        <strain evidence="7 8">Marseille-Q3630</strain>
    </source>
</reference>
<name>A0A7G7CQX6_9CORY</name>
<dbReference type="AlphaFoldDB" id="A0A7G7CQX6"/>
<dbReference type="GO" id="GO:0030170">
    <property type="term" value="F:pyridoxal phosphate binding"/>
    <property type="evidence" value="ECO:0007669"/>
    <property type="project" value="InterPro"/>
</dbReference>
<dbReference type="RefSeq" id="WP_185176366.1">
    <property type="nucleotide sequence ID" value="NZ_CP059404.1"/>
</dbReference>